<feature type="non-terminal residue" evidence="2">
    <location>
        <position position="1"/>
    </location>
</feature>
<accession>A0A813IF72</accession>
<feature type="region of interest" description="Disordered" evidence="1">
    <location>
        <begin position="117"/>
        <end position="194"/>
    </location>
</feature>
<organism evidence="2 3">
    <name type="scientific">Polarella glacialis</name>
    <name type="common">Dinoflagellate</name>
    <dbReference type="NCBI Taxonomy" id="89957"/>
    <lineage>
        <taxon>Eukaryota</taxon>
        <taxon>Sar</taxon>
        <taxon>Alveolata</taxon>
        <taxon>Dinophyceae</taxon>
        <taxon>Suessiales</taxon>
        <taxon>Suessiaceae</taxon>
        <taxon>Polarella</taxon>
    </lineage>
</organism>
<evidence type="ECO:0000313" key="3">
    <source>
        <dbReference type="Proteomes" id="UP000626109"/>
    </source>
</evidence>
<sequence>MTSEASPSQQSQPMTHDVLNLAEWSQHPVLGPFLSSIGNEGDQLAAVRRTSAVGILYLARFSGARSSEDVAAAAAGTSTSLLRDMLDVIDREGRWPDGLSRPALLPAVGGDPFQPEVPSEIAGSASAGVPSHLTSNQPQAVALAVALEEERWRSPPQTPPPRPKRSSSPGARMVLTQGSSAAARGREMAKLGSP</sequence>
<evidence type="ECO:0000313" key="2">
    <source>
        <dbReference type="EMBL" id="CAE8648704.1"/>
    </source>
</evidence>
<dbReference type="AlphaFoldDB" id="A0A813IF72"/>
<feature type="compositionally biased region" description="Basic and acidic residues" evidence="1">
    <location>
        <begin position="184"/>
        <end position="194"/>
    </location>
</feature>
<proteinExistence type="predicted"/>
<protein>
    <submittedName>
        <fullName evidence="2">Uncharacterized protein</fullName>
    </submittedName>
</protein>
<dbReference type="EMBL" id="CAJNNW010006889">
    <property type="protein sequence ID" value="CAE8648704.1"/>
    <property type="molecule type" value="Genomic_DNA"/>
</dbReference>
<name>A0A813IF72_POLGL</name>
<reference evidence="2" key="1">
    <citation type="submission" date="2021-02" db="EMBL/GenBank/DDBJ databases">
        <authorList>
            <person name="Dougan E. K."/>
            <person name="Rhodes N."/>
            <person name="Thang M."/>
            <person name="Chan C."/>
        </authorList>
    </citation>
    <scope>NUCLEOTIDE SEQUENCE</scope>
</reference>
<evidence type="ECO:0000256" key="1">
    <source>
        <dbReference type="SAM" id="MobiDB-lite"/>
    </source>
</evidence>
<comment type="caution">
    <text evidence="2">The sequence shown here is derived from an EMBL/GenBank/DDBJ whole genome shotgun (WGS) entry which is preliminary data.</text>
</comment>
<gene>
    <name evidence="2" type="ORF">PGLA2088_LOCUS6794</name>
</gene>
<dbReference type="Proteomes" id="UP000626109">
    <property type="component" value="Unassembled WGS sequence"/>
</dbReference>